<name>A0AAD7DIH2_MYCRO</name>
<dbReference type="AlphaFoldDB" id="A0AAD7DIH2"/>
<feature type="region of interest" description="Disordered" evidence="1">
    <location>
        <begin position="1"/>
        <end position="48"/>
    </location>
</feature>
<keyword evidence="3" id="KW-1185">Reference proteome</keyword>
<dbReference type="Proteomes" id="UP001221757">
    <property type="component" value="Unassembled WGS sequence"/>
</dbReference>
<reference evidence="2" key="1">
    <citation type="submission" date="2023-03" db="EMBL/GenBank/DDBJ databases">
        <title>Massive genome expansion in bonnet fungi (Mycena s.s.) driven by repeated elements and novel gene families across ecological guilds.</title>
        <authorList>
            <consortium name="Lawrence Berkeley National Laboratory"/>
            <person name="Harder C.B."/>
            <person name="Miyauchi S."/>
            <person name="Viragh M."/>
            <person name="Kuo A."/>
            <person name="Thoen E."/>
            <person name="Andreopoulos B."/>
            <person name="Lu D."/>
            <person name="Skrede I."/>
            <person name="Drula E."/>
            <person name="Henrissat B."/>
            <person name="Morin E."/>
            <person name="Kohler A."/>
            <person name="Barry K."/>
            <person name="LaButti K."/>
            <person name="Morin E."/>
            <person name="Salamov A."/>
            <person name="Lipzen A."/>
            <person name="Mereny Z."/>
            <person name="Hegedus B."/>
            <person name="Baldrian P."/>
            <person name="Stursova M."/>
            <person name="Weitz H."/>
            <person name="Taylor A."/>
            <person name="Grigoriev I.V."/>
            <person name="Nagy L.G."/>
            <person name="Martin F."/>
            <person name="Kauserud H."/>
        </authorList>
    </citation>
    <scope>NUCLEOTIDE SEQUENCE</scope>
    <source>
        <strain evidence="2">CBHHK067</strain>
    </source>
</reference>
<protein>
    <submittedName>
        <fullName evidence="2">Uncharacterized protein</fullName>
    </submittedName>
</protein>
<dbReference type="EMBL" id="JARKIE010000052">
    <property type="protein sequence ID" value="KAJ7692405.1"/>
    <property type="molecule type" value="Genomic_DNA"/>
</dbReference>
<comment type="caution">
    <text evidence="2">The sequence shown here is derived from an EMBL/GenBank/DDBJ whole genome shotgun (WGS) entry which is preliminary data.</text>
</comment>
<proteinExistence type="predicted"/>
<evidence type="ECO:0000256" key="1">
    <source>
        <dbReference type="SAM" id="MobiDB-lite"/>
    </source>
</evidence>
<organism evidence="2 3">
    <name type="scientific">Mycena rosella</name>
    <name type="common">Pink bonnet</name>
    <name type="synonym">Agaricus rosellus</name>
    <dbReference type="NCBI Taxonomy" id="1033263"/>
    <lineage>
        <taxon>Eukaryota</taxon>
        <taxon>Fungi</taxon>
        <taxon>Dikarya</taxon>
        <taxon>Basidiomycota</taxon>
        <taxon>Agaricomycotina</taxon>
        <taxon>Agaricomycetes</taxon>
        <taxon>Agaricomycetidae</taxon>
        <taxon>Agaricales</taxon>
        <taxon>Marasmiineae</taxon>
        <taxon>Mycenaceae</taxon>
        <taxon>Mycena</taxon>
    </lineage>
</organism>
<feature type="compositionally biased region" description="Basic and acidic residues" evidence="1">
    <location>
        <begin position="23"/>
        <end position="33"/>
    </location>
</feature>
<sequence>MSRKGRMMGAEASLRPSVAGTPTDRELPVRRQAEAASKAPSRIMGSSEGSAAASCQRRSCEQRGVVPGSRTAIWLCSVNGGATASVRWVVTQRVWVAGSELRTSHQCKATAAYRRFRYIPEGAIIGQGWLHWVVVLVINNFDSTVVVLRPVKPHWVNHWQVSHTEKGYLAMREGASKAVAKEIGLHIPMAQAQVERALLPNVLNPHPTKCRSTFCTGHEKMRTRMAQARVERALLLNGPLLRTWSAGAHSTLDLVSYDINPSRGDRERPRLESNEPLLLSAEPANISTYGVQYYPITECRLHSNEPLLLNPARFPYGVQASSTPLAVSKPIYGLQPRSKIELVDKTRRGDLHMAQDQAERAPPT</sequence>
<gene>
    <name evidence="2" type="ORF">B0H17DRAFT_1133133</name>
</gene>
<evidence type="ECO:0000313" key="3">
    <source>
        <dbReference type="Proteomes" id="UP001221757"/>
    </source>
</evidence>
<evidence type="ECO:0000313" key="2">
    <source>
        <dbReference type="EMBL" id="KAJ7692405.1"/>
    </source>
</evidence>
<accession>A0AAD7DIH2</accession>